<dbReference type="SUPFAM" id="SSF56219">
    <property type="entry name" value="DNase I-like"/>
    <property type="match status" value="1"/>
</dbReference>
<dbReference type="InterPro" id="IPR036691">
    <property type="entry name" value="Endo/exonu/phosph_ase_sf"/>
</dbReference>
<feature type="region of interest" description="Disordered" evidence="2">
    <location>
        <begin position="1"/>
        <end position="140"/>
    </location>
</feature>
<evidence type="ECO:0008006" key="5">
    <source>
        <dbReference type="Google" id="ProtNLM"/>
    </source>
</evidence>
<dbReference type="Gene3D" id="3.60.10.10">
    <property type="entry name" value="Endonuclease/exonuclease/phosphatase"/>
    <property type="match status" value="1"/>
</dbReference>
<name>A0A1E7ETX4_9STRA</name>
<dbReference type="OrthoDB" id="48966at2759"/>
<accession>A0A1E7ETX4</accession>
<dbReference type="KEGG" id="fcy:FRACYDRAFT_248638"/>
<keyword evidence="4" id="KW-1185">Reference proteome</keyword>
<proteinExistence type="predicted"/>
<feature type="compositionally biased region" description="Acidic residues" evidence="2">
    <location>
        <begin position="48"/>
        <end position="65"/>
    </location>
</feature>
<feature type="coiled-coil region" evidence="1">
    <location>
        <begin position="806"/>
        <end position="833"/>
    </location>
</feature>
<feature type="region of interest" description="Disordered" evidence="2">
    <location>
        <begin position="166"/>
        <end position="195"/>
    </location>
</feature>
<evidence type="ECO:0000313" key="3">
    <source>
        <dbReference type="EMBL" id="OEU09297.1"/>
    </source>
</evidence>
<feature type="compositionally biased region" description="Acidic residues" evidence="2">
    <location>
        <begin position="242"/>
        <end position="273"/>
    </location>
</feature>
<evidence type="ECO:0000313" key="4">
    <source>
        <dbReference type="Proteomes" id="UP000095751"/>
    </source>
</evidence>
<feature type="compositionally biased region" description="Polar residues" evidence="2">
    <location>
        <begin position="214"/>
        <end position="230"/>
    </location>
</feature>
<keyword evidence="1" id="KW-0175">Coiled coil</keyword>
<feature type="compositionally biased region" description="Acidic residues" evidence="2">
    <location>
        <begin position="121"/>
        <end position="130"/>
    </location>
</feature>
<dbReference type="Proteomes" id="UP000095751">
    <property type="component" value="Unassembled WGS sequence"/>
</dbReference>
<feature type="region of interest" description="Disordered" evidence="2">
    <location>
        <begin position="214"/>
        <end position="275"/>
    </location>
</feature>
<dbReference type="AlphaFoldDB" id="A0A1E7ETX4"/>
<dbReference type="EMBL" id="KV784376">
    <property type="protein sequence ID" value="OEU09297.1"/>
    <property type="molecule type" value="Genomic_DNA"/>
</dbReference>
<dbReference type="InParanoid" id="A0A1E7ETX4"/>
<feature type="compositionally biased region" description="Basic and acidic residues" evidence="2">
    <location>
        <begin position="32"/>
        <end position="47"/>
    </location>
</feature>
<evidence type="ECO:0000256" key="2">
    <source>
        <dbReference type="SAM" id="MobiDB-lite"/>
    </source>
</evidence>
<sequence length="962" mass="108813">MNKGDNNHGVQNEDDESIETAASLNDDNNSGDENRMPALQERDREDSSSDDNNDDDEEDNNDETDENRKIELLRANYKECTNNRRVYDDDDDSIADNAVHNETSLAHNLPELQERDREDSSSEDDSDDDGNSNNEVNEEKKIAALVTPFKEYANIEIPMPALICKLDKEDSSDDDDSGGEDNPRQREMKVPKQPHRLPIEARLEQLKEAIERISSAQRNDLREQTTTSTTEAEDNKTNKEVVEEDLYFVPSDEEGEEVEAEEATTSDSTEEEDVPRRMNVTKDNLPFGHICDDVVEDNDTPYVRVYCQNVCGIYDREGIGLDSTFKELKQAGADIFMLNETHGDESNAKARRVLRMARQRMWSNNNENCKIVHSSSTAPVLNFNKPGGNMVGITGSLVGRIRDTITDPYGRWCGYTIIGRDNKEIMIITAYNVSQYKNANVGADTLFNQQVSLYKLQNIRDPDPKQIFIDDLKDLVSQARKEDKDIILTGDFNEVVGDDPRGMAKVLLAGNLTDAHSNQHGQSNQRRFTSMTKVVIEYDYSGIDRVAGIPTTGQLITFQKQMAKVQTSYKCNIVEAKDHGWSWIMCTQAQWILKRGITAQVPVPIDPGPYIGDTNILNAAHKQTLKLYEEYEEHKRNTNKAIQACFDEDLFIELETDGLLLGVSPHEVYQHMWMNFILQVDKDREILHARELLKVDYDPDRIVQHYYKAINEARELLTGLRETVTDAEVMRNAYATFEKNIDLKDACREWNRGTLTTWEDMRKHFSKEIQMNKTDPAIMKRTELANAALAQTREDENSQRQASEVLVLQTQKIQELEARIEQQQLANSATTQVPGRIQASISTGSSNGSAGGSSATSTVTKEEMMQMFAQFTQNNNQGESNTGTAKKKKNKFGTEYIRNDLGNGERSKRRYPDSTNYCPSCGYDIKPTHTPGTCTNRKACHNEAATLTNKMGGVTTNCHFVT</sequence>
<reference evidence="3 4" key="1">
    <citation type="submission" date="2016-09" db="EMBL/GenBank/DDBJ databases">
        <title>Extensive genetic diversity and differential bi-allelic expression allows diatom success in the polar Southern Ocean.</title>
        <authorList>
            <consortium name="DOE Joint Genome Institute"/>
            <person name="Mock T."/>
            <person name="Otillar R.P."/>
            <person name="Strauss J."/>
            <person name="Dupont C."/>
            <person name="Frickenhaus S."/>
            <person name="Maumus F."/>
            <person name="Mcmullan M."/>
            <person name="Sanges R."/>
            <person name="Schmutz J."/>
            <person name="Toseland A."/>
            <person name="Valas R."/>
            <person name="Veluchamy A."/>
            <person name="Ward B.J."/>
            <person name="Allen A."/>
            <person name="Barry K."/>
            <person name="Falciatore A."/>
            <person name="Ferrante M."/>
            <person name="Fortunato A.E."/>
            <person name="Gloeckner G."/>
            <person name="Gruber A."/>
            <person name="Hipkin R."/>
            <person name="Janech M."/>
            <person name="Kroth P."/>
            <person name="Leese F."/>
            <person name="Lindquist E."/>
            <person name="Lyon B.R."/>
            <person name="Martin J."/>
            <person name="Mayer C."/>
            <person name="Parker M."/>
            <person name="Quesneville H."/>
            <person name="Raymond J."/>
            <person name="Uhlig C."/>
            <person name="Valentin K.U."/>
            <person name="Worden A.Z."/>
            <person name="Armbrust E.V."/>
            <person name="Bowler C."/>
            <person name="Green B."/>
            <person name="Moulton V."/>
            <person name="Van Oosterhout C."/>
            <person name="Grigoriev I."/>
        </authorList>
    </citation>
    <scope>NUCLEOTIDE SEQUENCE [LARGE SCALE GENOMIC DNA]</scope>
    <source>
        <strain evidence="3 4">CCMP1102</strain>
    </source>
</reference>
<organism evidence="3 4">
    <name type="scientific">Fragilariopsis cylindrus CCMP1102</name>
    <dbReference type="NCBI Taxonomy" id="635003"/>
    <lineage>
        <taxon>Eukaryota</taxon>
        <taxon>Sar</taxon>
        <taxon>Stramenopiles</taxon>
        <taxon>Ochrophyta</taxon>
        <taxon>Bacillariophyta</taxon>
        <taxon>Bacillariophyceae</taxon>
        <taxon>Bacillariophycidae</taxon>
        <taxon>Bacillariales</taxon>
        <taxon>Bacillariaceae</taxon>
        <taxon>Fragilariopsis</taxon>
    </lineage>
</organism>
<evidence type="ECO:0000256" key="1">
    <source>
        <dbReference type="SAM" id="Coils"/>
    </source>
</evidence>
<feature type="compositionally biased region" description="Basic and acidic residues" evidence="2">
    <location>
        <begin position="181"/>
        <end position="190"/>
    </location>
</feature>
<feature type="compositionally biased region" description="Acidic residues" evidence="2">
    <location>
        <begin position="170"/>
        <end position="179"/>
    </location>
</feature>
<gene>
    <name evidence="3" type="ORF">FRACYDRAFT_248638</name>
</gene>
<protein>
    <recommendedName>
        <fullName evidence="5">Endonuclease/exonuclease/phosphatase domain-containing protein</fullName>
    </recommendedName>
</protein>